<feature type="transmembrane region" description="Helical" evidence="4">
    <location>
        <begin position="342"/>
        <end position="361"/>
    </location>
</feature>
<feature type="repeat" description="TPR" evidence="3">
    <location>
        <begin position="659"/>
        <end position="692"/>
    </location>
</feature>
<feature type="transmembrane region" description="Helical" evidence="4">
    <location>
        <begin position="373"/>
        <end position="391"/>
    </location>
</feature>
<evidence type="ECO:0000256" key="3">
    <source>
        <dbReference type="PROSITE-ProRule" id="PRU00339"/>
    </source>
</evidence>
<keyword evidence="4" id="KW-0472">Membrane</keyword>
<feature type="repeat" description="TPR" evidence="3">
    <location>
        <begin position="693"/>
        <end position="726"/>
    </location>
</feature>
<evidence type="ECO:0000256" key="4">
    <source>
        <dbReference type="SAM" id="Phobius"/>
    </source>
</evidence>
<keyword evidence="4" id="KW-1133">Transmembrane helix</keyword>
<keyword evidence="1" id="KW-0677">Repeat</keyword>
<feature type="repeat" description="TPR" evidence="3">
    <location>
        <begin position="568"/>
        <end position="601"/>
    </location>
</feature>
<reference evidence="6" key="1">
    <citation type="journal article" date="2019" name="Int. J. Syst. Evol. Microbiol.">
        <title>The Global Catalogue of Microorganisms (GCM) 10K type strain sequencing project: providing services to taxonomists for standard genome sequencing and annotation.</title>
        <authorList>
            <consortium name="The Broad Institute Genomics Platform"/>
            <consortium name="The Broad Institute Genome Sequencing Center for Infectious Disease"/>
            <person name="Wu L."/>
            <person name="Ma J."/>
        </authorList>
    </citation>
    <scope>NUCLEOTIDE SEQUENCE [LARGE SCALE GENOMIC DNA]</scope>
    <source>
        <strain evidence="6">KCTC 52274</strain>
    </source>
</reference>
<evidence type="ECO:0000256" key="1">
    <source>
        <dbReference type="ARBA" id="ARBA00022737"/>
    </source>
</evidence>
<comment type="caution">
    <text evidence="5">The sequence shown here is derived from an EMBL/GenBank/DDBJ whole genome shotgun (WGS) entry which is preliminary data.</text>
</comment>
<dbReference type="InterPro" id="IPR051685">
    <property type="entry name" value="Ycf3/AcsC/BcsC/TPR_MFPF"/>
</dbReference>
<dbReference type="SMART" id="SM00028">
    <property type="entry name" value="TPR"/>
    <property type="match status" value="4"/>
</dbReference>
<dbReference type="Proteomes" id="UP001597319">
    <property type="component" value="Unassembled WGS sequence"/>
</dbReference>
<feature type="transmembrane region" description="Helical" evidence="4">
    <location>
        <begin position="313"/>
        <end position="335"/>
    </location>
</feature>
<dbReference type="Pfam" id="PF13181">
    <property type="entry name" value="TPR_8"/>
    <property type="match status" value="1"/>
</dbReference>
<dbReference type="PROSITE" id="PS50005">
    <property type="entry name" value="TPR"/>
    <property type="match status" value="4"/>
</dbReference>
<dbReference type="RefSeq" id="WP_378294359.1">
    <property type="nucleotide sequence ID" value="NZ_JBHULE010000019.1"/>
</dbReference>
<organism evidence="5 6">
    <name type="scientific">Aquimarina rubra</name>
    <dbReference type="NCBI Taxonomy" id="1920033"/>
    <lineage>
        <taxon>Bacteria</taxon>
        <taxon>Pseudomonadati</taxon>
        <taxon>Bacteroidota</taxon>
        <taxon>Flavobacteriia</taxon>
        <taxon>Flavobacteriales</taxon>
        <taxon>Flavobacteriaceae</taxon>
        <taxon>Aquimarina</taxon>
    </lineage>
</organism>
<dbReference type="SUPFAM" id="SSF48452">
    <property type="entry name" value="TPR-like"/>
    <property type="match status" value="1"/>
</dbReference>
<accession>A0ABW5LK76</accession>
<sequence length="745" mass="85768">MNLKLASILRTKYKTAFIVLSLLLVFLMPILSFDYGIIEDAKVHQEHGERILDYFKGKDNTAALSPLDEHGNLLDISIDEQNKVRGMNGFGGFFDLVANFLYQYQPITGVYEFRNFLSALFGVLLFFFCGLLGKELGGWKTGFFALVFVLLSPLLFGQSMCNPKDIPFATFYIICVYHLIKLLKELPEVTPKRSLYLIINISILINIRLLGLVFIGQIMVAVFFWWLIKNYQNKLTKSVIKKSLLLFLKITIIGLLGYLCTGILWPYLQTNPFTGLVELFIAAKDFKGFEAIQLFEGEWKSSFEMPWYYPIKYLLYLQLPLHLFLGLFLIPVIYYKTEKFKTLQYSVVLFTGLFPLFLILVGKPNYYDNARQFLFLTPPLIVMISLAYNKLIILQNNKLGRRVVYILLLFLLLQPLKFLMTNHPVHSLYYNPIIGGIQGAFGKYEIDYWGVAVKPAVEWLKNNAESDDKKPARVRLYYGDQLKASYFLGKTSNLNHVIAPEKSSYWDYSIVLLSEAKYNKNLLRNWPPENSVYSINVDEVPICAIVKNNFKPDDIKKLQEQLKQKPDSKGFIQLSLLYYNKEDYVNCIKASKKAIDLNPNSSIAYNNICSSYNALSMFERAVKACEKALELNPDFQLAKNNLKFSEDSILQPNDKPLSVDQYIALSLKYYQLGDYDDCIRVSEELLKIDKDNVVAYNNICSAYNALKKYQDAINACKKALELSPDFQLAKNNLRWSKEQLTKEGF</sequence>
<keyword evidence="2 3" id="KW-0802">TPR repeat</keyword>
<name>A0ABW5LK76_9FLAO</name>
<dbReference type="InterPro" id="IPR019734">
    <property type="entry name" value="TPR_rpt"/>
</dbReference>
<gene>
    <name evidence="5" type="ORF">ACFSR1_17775</name>
</gene>
<feature type="transmembrane region" description="Helical" evidence="4">
    <location>
        <begin position="116"/>
        <end position="133"/>
    </location>
</feature>
<feature type="transmembrane region" description="Helical" evidence="4">
    <location>
        <begin position="246"/>
        <end position="268"/>
    </location>
</feature>
<protein>
    <recommendedName>
        <fullName evidence="7">Tetratricopeptide repeat protein</fullName>
    </recommendedName>
</protein>
<feature type="repeat" description="TPR" evidence="3">
    <location>
        <begin position="602"/>
        <end position="635"/>
    </location>
</feature>
<evidence type="ECO:0000256" key="2">
    <source>
        <dbReference type="ARBA" id="ARBA00022803"/>
    </source>
</evidence>
<evidence type="ECO:0008006" key="7">
    <source>
        <dbReference type="Google" id="ProtNLM"/>
    </source>
</evidence>
<feature type="transmembrane region" description="Helical" evidence="4">
    <location>
        <begin position="139"/>
        <end position="157"/>
    </location>
</feature>
<dbReference type="EMBL" id="JBHULE010000019">
    <property type="protein sequence ID" value="MFD2564536.1"/>
    <property type="molecule type" value="Genomic_DNA"/>
</dbReference>
<dbReference type="PANTHER" id="PTHR44943">
    <property type="entry name" value="CELLULOSE SYNTHASE OPERON PROTEIN C"/>
    <property type="match status" value="1"/>
</dbReference>
<dbReference type="Pfam" id="PF00515">
    <property type="entry name" value="TPR_1"/>
    <property type="match status" value="2"/>
</dbReference>
<keyword evidence="4" id="KW-0812">Transmembrane</keyword>
<evidence type="ECO:0000313" key="6">
    <source>
        <dbReference type="Proteomes" id="UP001597319"/>
    </source>
</evidence>
<proteinExistence type="predicted"/>
<feature type="transmembrane region" description="Helical" evidence="4">
    <location>
        <begin position="195"/>
        <end position="226"/>
    </location>
</feature>
<feature type="transmembrane region" description="Helical" evidence="4">
    <location>
        <begin position="403"/>
        <end position="420"/>
    </location>
</feature>
<evidence type="ECO:0000313" key="5">
    <source>
        <dbReference type="EMBL" id="MFD2564536.1"/>
    </source>
</evidence>
<dbReference type="Gene3D" id="1.25.40.10">
    <property type="entry name" value="Tetratricopeptide repeat domain"/>
    <property type="match status" value="2"/>
</dbReference>
<dbReference type="InterPro" id="IPR011990">
    <property type="entry name" value="TPR-like_helical_dom_sf"/>
</dbReference>
<dbReference type="PANTHER" id="PTHR44943:SF8">
    <property type="entry name" value="TPR REPEAT-CONTAINING PROTEIN MJ0263"/>
    <property type="match status" value="1"/>
</dbReference>
<keyword evidence="6" id="KW-1185">Reference proteome</keyword>